<evidence type="ECO:0000256" key="5">
    <source>
        <dbReference type="ARBA" id="ARBA00023157"/>
    </source>
</evidence>
<dbReference type="SMR" id="A0A5F9D5Z8"/>
<reference evidence="8" key="2">
    <citation type="submission" date="2025-08" db="UniProtKB">
        <authorList>
            <consortium name="Ensembl"/>
        </authorList>
    </citation>
    <scope>IDENTIFICATION</scope>
    <source>
        <strain evidence="8">Thorbecke</strain>
    </source>
</reference>
<protein>
    <recommendedName>
        <fullName evidence="6">Beta-defensin</fullName>
    </recommendedName>
</protein>
<organism evidence="8 9">
    <name type="scientific">Oryctolagus cuniculus</name>
    <name type="common">Rabbit</name>
    <dbReference type="NCBI Taxonomy" id="9986"/>
    <lineage>
        <taxon>Eukaryota</taxon>
        <taxon>Metazoa</taxon>
        <taxon>Chordata</taxon>
        <taxon>Craniata</taxon>
        <taxon>Vertebrata</taxon>
        <taxon>Euteleostomi</taxon>
        <taxon>Mammalia</taxon>
        <taxon>Eutheria</taxon>
        <taxon>Euarchontoglires</taxon>
        <taxon>Glires</taxon>
        <taxon>Lagomorpha</taxon>
        <taxon>Leporidae</taxon>
        <taxon>Oryctolagus</taxon>
    </lineage>
</organism>
<keyword evidence="6" id="KW-0929">Antimicrobial</keyword>
<evidence type="ECO:0000256" key="3">
    <source>
        <dbReference type="ARBA" id="ARBA00022525"/>
    </source>
</evidence>
<comment type="function">
    <text evidence="6">Has antibacterial activity.</text>
</comment>
<comment type="subcellular location">
    <subcellularLocation>
        <location evidence="1 6">Secreted</location>
    </subcellularLocation>
</comment>
<feature type="domain" description="Beta-defensin" evidence="7">
    <location>
        <begin position="25"/>
        <end position="54"/>
    </location>
</feature>
<keyword evidence="3 6" id="KW-0964">Secreted</keyword>
<dbReference type="Gene3D" id="3.10.360.10">
    <property type="entry name" value="Antimicrobial Peptide, Beta-defensin 2, Chain A"/>
    <property type="match status" value="1"/>
</dbReference>
<dbReference type="GO" id="GO:0045087">
    <property type="term" value="P:innate immune response"/>
    <property type="evidence" value="ECO:0007669"/>
    <property type="project" value="InterPro"/>
</dbReference>
<keyword evidence="6" id="KW-0211">Defensin</keyword>
<dbReference type="STRING" id="9986.ENSOCUP00000041622"/>
<evidence type="ECO:0000259" key="7">
    <source>
        <dbReference type="Pfam" id="PF13841"/>
    </source>
</evidence>
<name>A0A5F9D5Z8_RABIT</name>
<dbReference type="InParanoid" id="A0A5F9D5Z8"/>
<dbReference type="InterPro" id="IPR025933">
    <property type="entry name" value="Beta_defensin_dom"/>
</dbReference>
<evidence type="ECO:0000313" key="8">
    <source>
        <dbReference type="Ensembl" id="ENSOCUP00000041622.1"/>
    </source>
</evidence>
<proteinExistence type="inferred from homology"/>
<dbReference type="Proteomes" id="UP000001811">
    <property type="component" value="Unplaced"/>
</dbReference>
<dbReference type="GeneTree" id="ENSGT00390000005938"/>
<feature type="signal peptide" evidence="6">
    <location>
        <begin position="1"/>
        <end position="19"/>
    </location>
</feature>
<evidence type="ECO:0000256" key="1">
    <source>
        <dbReference type="ARBA" id="ARBA00004613"/>
    </source>
</evidence>
<dbReference type="Pfam" id="PF13841">
    <property type="entry name" value="Defensin_beta_2"/>
    <property type="match status" value="1"/>
</dbReference>
<keyword evidence="9" id="KW-1185">Reference proteome</keyword>
<accession>A0A5F9D5Z8</accession>
<dbReference type="GO" id="GO:0005576">
    <property type="term" value="C:extracellular region"/>
    <property type="evidence" value="ECO:0007669"/>
    <property type="project" value="UniProtKB-SubCell"/>
</dbReference>
<sequence>MRMLLFLFAVFFFLAPAKNEFFDERCNKLHGKCMRTCYKNEEIVALCGSSKRCCLKLQPCGRNSGE</sequence>
<comment type="similarity">
    <text evidence="2 6">Belongs to the beta-defensin family.</text>
</comment>
<evidence type="ECO:0000256" key="2">
    <source>
        <dbReference type="ARBA" id="ARBA00007371"/>
    </source>
</evidence>
<keyword evidence="6" id="KW-0044">Antibiotic</keyword>
<evidence type="ECO:0000313" key="9">
    <source>
        <dbReference type="Proteomes" id="UP000001811"/>
    </source>
</evidence>
<dbReference type="AlphaFoldDB" id="A0A5F9D5Z8"/>
<reference evidence="8 9" key="1">
    <citation type="journal article" date="2011" name="Nature">
        <title>A high-resolution map of human evolutionary constraint using 29 mammals.</title>
        <authorList>
            <person name="Lindblad-Toh K."/>
            <person name="Garber M."/>
            <person name="Zuk O."/>
            <person name="Lin M.F."/>
            <person name="Parker B.J."/>
            <person name="Washietl S."/>
            <person name="Kheradpour P."/>
            <person name="Ernst J."/>
            <person name="Jordan G."/>
            <person name="Mauceli E."/>
            <person name="Ward L.D."/>
            <person name="Lowe C.B."/>
            <person name="Holloway A.K."/>
            <person name="Clamp M."/>
            <person name="Gnerre S."/>
            <person name="Alfoldi J."/>
            <person name="Beal K."/>
            <person name="Chang J."/>
            <person name="Clawson H."/>
            <person name="Cuff J."/>
            <person name="Di Palma F."/>
            <person name="Fitzgerald S."/>
            <person name="Flicek P."/>
            <person name="Guttman M."/>
            <person name="Hubisz M.J."/>
            <person name="Jaffe D.B."/>
            <person name="Jungreis I."/>
            <person name="Kent W.J."/>
            <person name="Kostka D."/>
            <person name="Lara M."/>
            <person name="Martins A.L."/>
            <person name="Massingham T."/>
            <person name="Moltke I."/>
            <person name="Raney B.J."/>
            <person name="Rasmussen M.D."/>
            <person name="Robinson J."/>
            <person name="Stark A."/>
            <person name="Vilella A.J."/>
            <person name="Wen J."/>
            <person name="Xie X."/>
            <person name="Zody M.C."/>
            <person name="Baldwin J."/>
            <person name="Bloom T."/>
            <person name="Chin C.W."/>
            <person name="Heiman D."/>
            <person name="Nicol R."/>
            <person name="Nusbaum C."/>
            <person name="Young S."/>
            <person name="Wilkinson J."/>
            <person name="Worley K.C."/>
            <person name="Kovar C.L."/>
            <person name="Muzny D.M."/>
            <person name="Gibbs R.A."/>
            <person name="Cree A."/>
            <person name="Dihn H.H."/>
            <person name="Fowler G."/>
            <person name="Jhangiani S."/>
            <person name="Joshi V."/>
            <person name="Lee S."/>
            <person name="Lewis L.R."/>
            <person name="Nazareth L.V."/>
            <person name="Okwuonu G."/>
            <person name="Santibanez J."/>
            <person name="Warren W.C."/>
            <person name="Mardis E.R."/>
            <person name="Weinstock G.M."/>
            <person name="Wilson R.K."/>
            <person name="Delehaunty K."/>
            <person name="Dooling D."/>
            <person name="Fronik C."/>
            <person name="Fulton L."/>
            <person name="Fulton B."/>
            <person name="Graves T."/>
            <person name="Minx P."/>
            <person name="Sodergren E."/>
            <person name="Birney E."/>
            <person name="Margulies E.H."/>
            <person name="Herrero J."/>
            <person name="Green E.D."/>
            <person name="Haussler D."/>
            <person name="Siepel A."/>
            <person name="Goldman N."/>
            <person name="Pollard K.S."/>
            <person name="Pedersen J.S."/>
            <person name="Lander E.S."/>
            <person name="Kellis M."/>
        </authorList>
    </citation>
    <scope>NUCLEOTIDE SEQUENCE [LARGE SCALE GENOMIC DNA]</scope>
    <source>
        <strain evidence="9">Thorbecke</strain>
    </source>
</reference>
<feature type="chain" id="PRO_5023979247" description="Beta-defensin" evidence="6">
    <location>
        <begin position="20"/>
        <end position="66"/>
    </location>
</feature>
<reference evidence="8" key="3">
    <citation type="submission" date="2025-09" db="UniProtKB">
        <authorList>
            <consortium name="Ensembl"/>
        </authorList>
    </citation>
    <scope>IDENTIFICATION</scope>
    <source>
        <strain evidence="8">Thorbecke</strain>
    </source>
</reference>
<evidence type="ECO:0000256" key="4">
    <source>
        <dbReference type="ARBA" id="ARBA00022729"/>
    </source>
</evidence>
<dbReference type="GO" id="GO:0042742">
    <property type="term" value="P:defense response to bacterium"/>
    <property type="evidence" value="ECO:0007669"/>
    <property type="project" value="UniProtKB-UniRule"/>
</dbReference>
<keyword evidence="5" id="KW-1015">Disulfide bond</keyword>
<dbReference type="Ensembl" id="ENSOCUT00000051991.1">
    <property type="protein sequence ID" value="ENSOCUP00000041622.1"/>
    <property type="gene ID" value="ENSOCUG00000029977.1"/>
</dbReference>
<keyword evidence="4 6" id="KW-0732">Signal</keyword>
<evidence type="ECO:0000256" key="6">
    <source>
        <dbReference type="RuleBase" id="RU231113"/>
    </source>
</evidence>